<dbReference type="Proteomes" id="UP000028870">
    <property type="component" value="Unassembled WGS sequence"/>
</dbReference>
<reference evidence="1" key="1">
    <citation type="submission" date="2014-03" db="EMBL/GenBank/DDBJ databases">
        <title>Draft Genome Sequence of Mycobacterium cosmeticum DSM 44829.</title>
        <authorList>
            <person name="Croce O."/>
            <person name="Robert C."/>
            <person name="Raoult D."/>
            <person name="Drancourt M."/>
        </authorList>
    </citation>
    <scope>NUCLEOTIDE SEQUENCE [LARGE SCALE GENOMIC DNA]</scope>
    <source>
        <strain evidence="1">DSM 44829</strain>
    </source>
</reference>
<keyword evidence="2" id="KW-1185">Reference proteome</keyword>
<evidence type="ECO:0000313" key="2">
    <source>
        <dbReference type="Proteomes" id="UP000028870"/>
    </source>
</evidence>
<proteinExistence type="predicted"/>
<name>W9AVW5_MYCCO</name>
<sequence>MELPTDSSGWLELFESVLAEENTIDFDRFTYDDAWDLGTAMASRAVASSLPVAIAIHFGEQKVFHRALSGSSATNDDWLMRKFRAVAKHNCSSFAMACKHRASDSDYFVEGGYDPAFIALAGGAVPLRVRGSLIGAVGVSGLAGEDDHRFVVDALLAFRR</sequence>
<accession>W9AVW5</accession>
<dbReference type="Gene3D" id="3.30.450.150">
    <property type="entry name" value="Haem-degrading domain"/>
    <property type="match status" value="1"/>
</dbReference>
<protein>
    <recommendedName>
        <fullName evidence="3">Heme-degrading domain-containing protein</fullName>
    </recommendedName>
</protein>
<gene>
    <name evidence="1" type="ORF">BN977_01524</name>
</gene>
<dbReference type="AlphaFoldDB" id="W9AVW5"/>
<dbReference type="OrthoDB" id="9815315at2"/>
<dbReference type="InterPro" id="IPR010371">
    <property type="entry name" value="YBR137W-like"/>
</dbReference>
<dbReference type="PANTHER" id="PTHR28255:SF1">
    <property type="entry name" value="UPF0303 PROTEIN YBR137W"/>
    <property type="match status" value="1"/>
</dbReference>
<dbReference type="InterPro" id="IPR005624">
    <property type="entry name" value="PduO/GlcC-like"/>
</dbReference>
<dbReference type="Pfam" id="PF03928">
    <property type="entry name" value="HbpS-like"/>
    <property type="match status" value="1"/>
</dbReference>
<dbReference type="InterPro" id="IPR038084">
    <property type="entry name" value="PduO/GlcC-like_sf"/>
</dbReference>
<dbReference type="eggNOG" id="COG4702">
    <property type="taxonomic scope" value="Bacteria"/>
</dbReference>
<comment type="caution">
    <text evidence="1">The sequence shown here is derived from an EMBL/GenBank/DDBJ whole genome shotgun (WGS) entry which is preliminary data.</text>
</comment>
<dbReference type="SUPFAM" id="SSF143744">
    <property type="entry name" value="GlcG-like"/>
    <property type="match status" value="1"/>
</dbReference>
<evidence type="ECO:0000313" key="1">
    <source>
        <dbReference type="EMBL" id="CDO06731.1"/>
    </source>
</evidence>
<reference evidence="1" key="2">
    <citation type="submission" date="2014-03" db="EMBL/GenBank/DDBJ databases">
        <authorList>
            <person name="Urmite Genomes"/>
        </authorList>
    </citation>
    <scope>NUCLEOTIDE SEQUENCE</scope>
    <source>
        <strain evidence="1">DSM 44829</strain>
    </source>
</reference>
<evidence type="ECO:0008006" key="3">
    <source>
        <dbReference type="Google" id="ProtNLM"/>
    </source>
</evidence>
<dbReference type="PANTHER" id="PTHR28255">
    <property type="match status" value="1"/>
</dbReference>
<dbReference type="RefSeq" id="WP_024451436.1">
    <property type="nucleotide sequence ID" value="NZ_CCBB010000001.1"/>
</dbReference>
<dbReference type="STRING" id="258533.BN977_01524"/>
<dbReference type="EMBL" id="CCBB010000001">
    <property type="protein sequence ID" value="CDO06731.1"/>
    <property type="molecule type" value="Genomic_DNA"/>
</dbReference>
<organism evidence="1 2">
    <name type="scientific">Mycolicibacterium cosmeticum</name>
    <dbReference type="NCBI Taxonomy" id="258533"/>
    <lineage>
        <taxon>Bacteria</taxon>
        <taxon>Bacillati</taxon>
        <taxon>Actinomycetota</taxon>
        <taxon>Actinomycetes</taxon>
        <taxon>Mycobacteriales</taxon>
        <taxon>Mycobacteriaceae</taxon>
        <taxon>Mycolicibacterium</taxon>
    </lineage>
</organism>